<dbReference type="SUPFAM" id="SSF55031">
    <property type="entry name" value="Bacterial exopeptidase dimerisation domain"/>
    <property type="match status" value="1"/>
</dbReference>
<dbReference type="InterPro" id="IPR052030">
    <property type="entry name" value="Peptidase_M20/M20A_hydrolases"/>
</dbReference>
<dbReference type="InterPro" id="IPR017439">
    <property type="entry name" value="Amidohydrolase"/>
</dbReference>
<dbReference type="Pfam" id="PF07687">
    <property type="entry name" value="M20_dimer"/>
    <property type="match status" value="1"/>
</dbReference>
<organism evidence="2 3">
    <name type="scientific">Alitiscatomonas aceti</name>
    <dbReference type="NCBI Taxonomy" id="2981724"/>
    <lineage>
        <taxon>Bacteria</taxon>
        <taxon>Bacillati</taxon>
        <taxon>Bacillota</taxon>
        <taxon>Clostridia</taxon>
        <taxon>Lachnospirales</taxon>
        <taxon>Lachnospiraceae</taxon>
        <taxon>Alitiscatomonas</taxon>
    </lineage>
</organism>
<evidence type="ECO:0000313" key="2">
    <source>
        <dbReference type="EMBL" id="MCU6800869.1"/>
    </source>
</evidence>
<comment type="caution">
    <text evidence="2">The sequence shown here is derived from an EMBL/GenBank/DDBJ whole genome shotgun (WGS) entry which is preliminary data.</text>
</comment>
<reference evidence="2 3" key="1">
    <citation type="journal article" date="2021" name="ISME Commun">
        <title>Automated analysis of genomic sequences facilitates high-throughput and comprehensive description of bacteria.</title>
        <authorList>
            <person name="Hitch T.C.A."/>
        </authorList>
    </citation>
    <scope>NUCLEOTIDE SEQUENCE [LARGE SCALE GENOMIC DNA]</scope>
    <source>
        <strain evidence="3">f_CCE</strain>
    </source>
</reference>
<feature type="domain" description="Peptidase M20 dimerisation" evidence="1">
    <location>
        <begin position="188"/>
        <end position="281"/>
    </location>
</feature>
<protein>
    <submittedName>
        <fullName evidence="2">Amidohydrolase</fullName>
    </submittedName>
</protein>
<dbReference type="Proteomes" id="UP001652395">
    <property type="component" value="Unassembled WGS sequence"/>
</dbReference>
<evidence type="ECO:0000313" key="3">
    <source>
        <dbReference type="Proteomes" id="UP001652395"/>
    </source>
</evidence>
<dbReference type="NCBIfam" id="TIGR01891">
    <property type="entry name" value="amidohydrolases"/>
    <property type="match status" value="1"/>
</dbReference>
<keyword evidence="3" id="KW-1185">Reference proteome</keyword>
<dbReference type="Pfam" id="PF01546">
    <property type="entry name" value="Peptidase_M20"/>
    <property type="match status" value="1"/>
</dbReference>
<dbReference type="EMBL" id="JAOQJF010000031">
    <property type="protein sequence ID" value="MCU6800869.1"/>
    <property type="molecule type" value="Genomic_DNA"/>
</dbReference>
<dbReference type="SUPFAM" id="SSF53187">
    <property type="entry name" value="Zn-dependent exopeptidases"/>
    <property type="match status" value="1"/>
</dbReference>
<dbReference type="RefSeq" id="WP_262563148.1">
    <property type="nucleotide sequence ID" value="NZ_JAOQJF010000031.1"/>
</dbReference>
<sequence length="481" mass="52301">MMKDLEFLEHVIDQKSQMILDANDRIWEYAELAYHETRSADLLCQILKDEGFSVTTGDAGIPTCFTGTFSYGSGKPVMGILGEYDALSSLSQKAASPRKEPVEAGAPGHGCGHSALGTGSLAAVLAVKEYLVENKKDGTIIYFGCPAEEGAGSKQFMARAGMFDNVDFVYTWHPATINAVECNHSNAIMGANFEFKGVSSHAGGSPHLGRSALDAAELMNVGCNYLREHMIPEARIHYAYIDAGGTAPNVVQDHAVIRYEVRSPWVSQVKDLFERVKNVARGASIMTDTTVDCELAMAFTEYIPNNALAAVADECMKEVGTPKWDEDDYAMAREFLNTYPPVTMENIKSQIIEVFGEDRLEEILERPLDSEIHPFNPDKIKLTAGSTDVGDVGYAAPTLNINIATACIGNVGHSWQMVAQTCSPLAHKGLLTAAKVMALACVRTMDRPDVIEAAKKEVTKRNGGHYTCPLPDSVMPPLDTY</sequence>
<name>A0ABT2V1V4_9FIRM</name>
<gene>
    <name evidence="2" type="ORF">OCV69_13190</name>
</gene>
<dbReference type="Gene3D" id="3.40.630.10">
    <property type="entry name" value="Zn peptidases"/>
    <property type="match status" value="1"/>
</dbReference>
<evidence type="ECO:0000259" key="1">
    <source>
        <dbReference type="Pfam" id="PF07687"/>
    </source>
</evidence>
<dbReference type="InterPro" id="IPR017145">
    <property type="entry name" value="Aminobenzoyl-glu_utiliz_pB"/>
</dbReference>
<dbReference type="InterPro" id="IPR002933">
    <property type="entry name" value="Peptidase_M20"/>
</dbReference>
<dbReference type="InterPro" id="IPR036264">
    <property type="entry name" value="Bact_exopeptidase_dim_dom"/>
</dbReference>
<dbReference type="InterPro" id="IPR011650">
    <property type="entry name" value="Peptidase_M20_dimer"/>
</dbReference>
<dbReference type="Gene3D" id="3.30.70.360">
    <property type="match status" value="1"/>
</dbReference>
<dbReference type="PIRSF" id="PIRSF037227">
    <property type="entry name" value="Aminobenzoyl-glu_utiliz_pB"/>
    <property type="match status" value="1"/>
</dbReference>
<proteinExistence type="predicted"/>
<dbReference type="PANTHER" id="PTHR30575">
    <property type="entry name" value="PEPTIDASE M20"/>
    <property type="match status" value="1"/>
</dbReference>
<accession>A0ABT2V1V4</accession>
<dbReference type="PANTHER" id="PTHR30575:SF0">
    <property type="entry name" value="XAA-ARG DIPEPTIDASE"/>
    <property type="match status" value="1"/>
</dbReference>